<evidence type="ECO:0000256" key="2">
    <source>
        <dbReference type="SAM" id="Phobius"/>
    </source>
</evidence>
<organism evidence="3 4">
    <name type="scientific">Methylocystis heyeri</name>
    <dbReference type="NCBI Taxonomy" id="391905"/>
    <lineage>
        <taxon>Bacteria</taxon>
        <taxon>Pseudomonadati</taxon>
        <taxon>Pseudomonadota</taxon>
        <taxon>Alphaproteobacteria</taxon>
        <taxon>Hyphomicrobiales</taxon>
        <taxon>Methylocystaceae</taxon>
        <taxon>Methylocystis</taxon>
    </lineage>
</organism>
<keyword evidence="4" id="KW-1185">Reference proteome</keyword>
<dbReference type="EMBL" id="CP046052">
    <property type="protein sequence ID" value="QGM47113.1"/>
    <property type="molecule type" value="Genomic_DNA"/>
</dbReference>
<feature type="compositionally biased region" description="Low complexity" evidence="1">
    <location>
        <begin position="77"/>
        <end position="91"/>
    </location>
</feature>
<feature type="transmembrane region" description="Helical" evidence="2">
    <location>
        <begin position="121"/>
        <end position="142"/>
    </location>
</feature>
<dbReference type="RefSeq" id="WP_136497939.1">
    <property type="nucleotide sequence ID" value="NZ_CP046052.1"/>
</dbReference>
<keyword evidence="2" id="KW-0472">Membrane</keyword>
<sequence length="371" mass="39552">MADYYSLLARKIGPLRQSTPEGRHAIYELARKALFNQLRAIQPPVAEQVIQNEGRALDEAIARLEIEAAAELRSEAETPAQAAEPQSEAGGARAGSDLRERQRPAAPAPAVPEAASGSRRILGIAAVLFVLVGAVSFAALHFRERPEDLARLKPDESARSEGESGKIADRVDGGDHDSLEGGGANKGPAVPVAQKAELFVATADHPDKVDRIYNGAVVWRLDNIGGGDGQPMKSAIRGDVDFPEGKLKAVVLIQKNLDPALSASHTMNVSFSLAADSDLKGVKQIGPPQMRRPEAQSGEKITGIPVEITSNAFLIGLMRGEAEARNLKLLRAPWVIDLPLQLSDGRVATINLEKGAAGDRVFADAIDSWSR</sequence>
<reference evidence="3 4" key="1">
    <citation type="submission" date="2019-11" db="EMBL/GenBank/DDBJ databases">
        <title>The genome sequence of Methylocystis heyeri.</title>
        <authorList>
            <person name="Oshkin I.Y."/>
            <person name="Miroshnikov K."/>
            <person name="Dedysh S.N."/>
        </authorList>
    </citation>
    <scope>NUCLEOTIDE SEQUENCE [LARGE SCALE GENOMIC DNA]</scope>
    <source>
        <strain evidence="3 4">H2</strain>
    </source>
</reference>
<keyword evidence="2" id="KW-1133">Transmembrane helix</keyword>
<protein>
    <submittedName>
        <fullName evidence="3">Uncharacterized protein</fullName>
    </submittedName>
</protein>
<name>A0A6B8KKH2_9HYPH</name>
<keyword evidence="2" id="KW-0812">Transmembrane</keyword>
<feature type="region of interest" description="Disordered" evidence="1">
    <location>
        <begin position="73"/>
        <end position="114"/>
    </location>
</feature>
<feature type="region of interest" description="Disordered" evidence="1">
    <location>
        <begin position="153"/>
        <end position="188"/>
    </location>
</feature>
<evidence type="ECO:0000256" key="1">
    <source>
        <dbReference type="SAM" id="MobiDB-lite"/>
    </source>
</evidence>
<dbReference type="OrthoDB" id="8442940at2"/>
<dbReference type="Proteomes" id="UP000309061">
    <property type="component" value="Chromosome"/>
</dbReference>
<dbReference type="AlphaFoldDB" id="A0A6B8KKH2"/>
<evidence type="ECO:0000313" key="3">
    <source>
        <dbReference type="EMBL" id="QGM47113.1"/>
    </source>
</evidence>
<proteinExistence type="predicted"/>
<evidence type="ECO:0000313" key="4">
    <source>
        <dbReference type="Proteomes" id="UP000309061"/>
    </source>
</evidence>
<gene>
    <name evidence="3" type="ORF">H2LOC_016230</name>
</gene>
<accession>A0A6B8KKH2</accession>
<dbReference type="KEGG" id="mhey:H2LOC_016230"/>
<feature type="compositionally biased region" description="Basic and acidic residues" evidence="1">
    <location>
        <begin position="153"/>
        <end position="179"/>
    </location>
</feature>